<evidence type="ECO:0000313" key="2">
    <source>
        <dbReference type="EMBL" id="EJX09923.1"/>
    </source>
</evidence>
<accession>J9H253</accession>
<proteinExistence type="predicted"/>
<name>J9H253_9ZZZZ</name>
<feature type="compositionally biased region" description="Basic residues" evidence="1">
    <location>
        <begin position="40"/>
        <end position="49"/>
    </location>
</feature>
<sequence>MGNVSTPAGKGFSFSRLQALGQGQWHLRRLPHQQVPSRSVRSRFKNRTV</sequence>
<gene>
    <name evidence="2" type="ORF">EVA_01970</name>
</gene>
<dbReference type="EMBL" id="AMCI01000290">
    <property type="protein sequence ID" value="EJX09923.1"/>
    <property type="molecule type" value="Genomic_DNA"/>
</dbReference>
<organism evidence="2">
    <name type="scientific">gut metagenome</name>
    <dbReference type="NCBI Taxonomy" id="749906"/>
    <lineage>
        <taxon>unclassified sequences</taxon>
        <taxon>metagenomes</taxon>
        <taxon>organismal metagenomes</taxon>
    </lineage>
</organism>
<comment type="caution">
    <text evidence="2">The sequence shown here is derived from an EMBL/GenBank/DDBJ whole genome shotgun (WGS) entry which is preliminary data.</text>
</comment>
<evidence type="ECO:0000256" key="1">
    <source>
        <dbReference type="SAM" id="MobiDB-lite"/>
    </source>
</evidence>
<feature type="region of interest" description="Disordered" evidence="1">
    <location>
        <begin position="28"/>
        <end position="49"/>
    </location>
</feature>
<protein>
    <submittedName>
        <fullName evidence="2">Uncharacterized protein</fullName>
    </submittedName>
</protein>
<dbReference type="AlphaFoldDB" id="J9H253"/>
<reference evidence="2" key="1">
    <citation type="journal article" date="2012" name="PLoS ONE">
        <title>Gene sets for utilization of primary and secondary nutrition supplies in the distal gut of endangered iberian lynx.</title>
        <authorList>
            <person name="Alcaide M."/>
            <person name="Messina E."/>
            <person name="Richter M."/>
            <person name="Bargiela R."/>
            <person name="Peplies J."/>
            <person name="Huws S.A."/>
            <person name="Newbold C.J."/>
            <person name="Golyshin P.N."/>
            <person name="Simon M.A."/>
            <person name="Lopez G."/>
            <person name="Yakimov M.M."/>
            <person name="Ferrer M."/>
        </authorList>
    </citation>
    <scope>NUCLEOTIDE SEQUENCE</scope>
</reference>